<sequence length="756" mass="87579">MSFSIVQGLKDEWLNKLKTKTNRKVCIYYKKEHRKSIVYFQCGDKLAIGEHRDDDHVLIVQKSDFADKTCFTFFLSNENVPRNFNKIPKKYANHLSITQYYEKPCALNYVVSPCNYTPLVSFIHNKRTFYAFMRNNSFYICMNDKRIKETLFVMCMNDRKSKNFVDRKNTLVVLLPTKHVMAYDAHKTAFSFLEDAVHDVPSNILSNAHNTLVMLNEQVQARLRICAFAKIPLLNYSVDSALNNIYKGMMRANRMVKNEGIDFEWYGTEETLTSGWYENVVEIEIVGAMMIGVKRYGRGVSARLQGFVAKSTVGNDSVDKPGTYYEGKNAYEYEMMKSEHPDDRGNVAANVTGSIITGKEEIAHNNSSFELSSELKQSVLCSSWCDTMLENNAGVCGEKTGKKYDDICTSYDLERKENYSNAAVEEIMSTDGKANELDDVTEKENSEEIKTEEPNFIEMTVLKKFLKYVSNSKELFSELPHWLVRTDLISKKLKNLVRQLGNDYIRECINMLNKHNSVLASSKNMIFVHVKNENELKGVIKENWRMLRRFERLIYLDHDNYFYLKQGDGAPRERIGCNTQHKIPLSFLEMAFRGDVIGNSYFYGLTKKNVDVLKVLEVYALKYQRINEIRSNIYKLLGLNEFKIEQNQTIRTSVICISCKNENILVVNDKINKCRRCFNKFGIESVENALISYIYERVRTNEYVCGSCKNYCEKRLAMECMCGGRYQKVITDYSFIKNVVKTKKMCDYVDDIMAKV</sequence>
<name>L2GU21_VAVCU</name>
<organism evidence="1 2">
    <name type="scientific">Vavraia culicis (isolate floridensis)</name>
    <name type="common">Microsporidian parasite</name>
    <dbReference type="NCBI Taxonomy" id="948595"/>
    <lineage>
        <taxon>Eukaryota</taxon>
        <taxon>Fungi</taxon>
        <taxon>Fungi incertae sedis</taxon>
        <taxon>Microsporidia</taxon>
        <taxon>Pleistophoridae</taxon>
        <taxon>Vavraia</taxon>
    </lineage>
</organism>
<protein>
    <submittedName>
        <fullName evidence="1">Uncharacterized protein</fullName>
    </submittedName>
</protein>
<dbReference type="GeneID" id="19879234"/>
<dbReference type="EMBL" id="GL877423">
    <property type="protein sequence ID" value="ELA47166.1"/>
    <property type="molecule type" value="Genomic_DNA"/>
</dbReference>
<dbReference type="VEuPathDB" id="MicrosporidiaDB:VCUG_01355"/>
<evidence type="ECO:0000313" key="2">
    <source>
        <dbReference type="Proteomes" id="UP000011081"/>
    </source>
</evidence>
<dbReference type="RefSeq" id="XP_008074373.1">
    <property type="nucleotide sequence ID" value="XM_008076182.1"/>
</dbReference>
<dbReference type="InParanoid" id="L2GU21"/>
<dbReference type="STRING" id="948595.L2GU21"/>
<dbReference type="OrthoDB" id="10354492at2759"/>
<dbReference type="OMA" id="WYGTEET"/>
<dbReference type="AlphaFoldDB" id="L2GU21"/>
<gene>
    <name evidence="1" type="ORF">VCUG_01355</name>
</gene>
<dbReference type="HOGENOM" id="CLU_368497_0_0_1"/>
<evidence type="ECO:0000313" key="1">
    <source>
        <dbReference type="EMBL" id="ELA47166.1"/>
    </source>
</evidence>
<dbReference type="Proteomes" id="UP000011081">
    <property type="component" value="Unassembled WGS sequence"/>
</dbReference>
<reference evidence="2" key="1">
    <citation type="submission" date="2011-03" db="EMBL/GenBank/DDBJ databases">
        <title>The genome sequence of Vavraia culicis strain floridensis.</title>
        <authorList>
            <consortium name="The Broad Institute Genome Sequencing Platform"/>
            <person name="Cuomo C."/>
            <person name="Becnel J."/>
            <person name="Sanscrainte N."/>
            <person name="Young S.K."/>
            <person name="Zeng Q."/>
            <person name="Gargeya S."/>
            <person name="Fitzgerald M."/>
            <person name="Haas B."/>
            <person name="Abouelleil A."/>
            <person name="Alvarado L."/>
            <person name="Arachchi H.M."/>
            <person name="Berlin A."/>
            <person name="Chapman S.B."/>
            <person name="Gearin G."/>
            <person name="Goldberg J."/>
            <person name="Griggs A."/>
            <person name="Gujja S."/>
            <person name="Hansen M."/>
            <person name="Heiman D."/>
            <person name="Howarth C."/>
            <person name="Larimer J."/>
            <person name="Lui A."/>
            <person name="MacDonald P.J.P."/>
            <person name="McCowen C."/>
            <person name="Montmayeur A."/>
            <person name="Murphy C."/>
            <person name="Neiman D."/>
            <person name="Pearson M."/>
            <person name="Priest M."/>
            <person name="Roberts A."/>
            <person name="Saif S."/>
            <person name="Shea T."/>
            <person name="Sisk P."/>
            <person name="Stolte C."/>
            <person name="Sykes S."/>
            <person name="Wortman J."/>
            <person name="Nusbaum C."/>
            <person name="Birren B."/>
        </authorList>
    </citation>
    <scope>NUCLEOTIDE SEQUENCE [LARGE SCALE GENOMIC DNA]</scope>
    <source>
        <strain evidence="2">floridensis</strain>
    </source>
</reference>
<keyword evidence="2" id="KW-1185">Reference proteome</keyword>
<accession>L2GU21</accession>
<proteinExistence type="predicted"/>